<name>A0A0B7KKD6_BIOOC</name>
<reference evidence="1" key="1">
    <citation type="submission" date="2015-01" db="EMBL/GenBank/DDBJ databases">
        <authorList>
            <person name="Durling Mikael"/>
        </authorList>
    </citation>
    <scope>NUCLEOTIDE SEQUENCE</scope>
</reference>
<organism evidence="1">
    <name type="scientific">Bionectria ochroleuca</name>
    <name type="common">Gliocladium roseum</name>
    <dbReference type="NCBI Taxonomy" id="29856"/>
    <lineage>
        <taxon>Eukaryota</taxon>
        <taxon>Fungi</taxon>
        <taxon>Dikarya</taxon>
        <taxon>Ascomycota</taxon>
        <taxon>Pezizomycotina</taxon>
        <taxon>Sordariomycetes</taxon>
        <taxon>Hypocreomycetidae</taxon>
        <taxon>Hypocreales</taxon>
        <taxon>Bionectriaceae</taxon>
        <taxon>Clonostachys</taxon>
    </lineage>
</organism>
<evidence type="ECO:0000313" key="1">
    <source>
        <dbReference type="EMBL" id="CEO55867.1"/>
    </source>
</evidence>
<proteinExistence type="predicted"/>
<dbReference type="EMBL" id="CDPU01000058">
    <property type="protein sequence ID" value="CEO55867.1"/>
    <property type="molecule type" value="Genomic_DNA"/>
</dbReference>
<protein>
    <submittedName>
        <fullName evidence="1">Uncharacterized protein</fullName>
    </submittedName>
</protein>
<sequence>MSISNPGVPVSRREVHFGNTPPNFRGSYALRPIYNIHKGEQWHLNIYSWKLMETGQDRSSVNAK</sequence>
<gene>
    <name evidence="1" type="ORF">BN869_000011925_1</name>
</gene>
<accession>A0A0B7KKD6</accession>
<dbReference type="AlphaFoldDB" id="A0A0B7KKD6"/>